<dbReference type="CDD" id="cd00333">
    <property type="entry name" value="MIP"/>
    <property type="match status" value="1"/>
</dbReference>
<dbReference type="Proteomes" id="UP000507470">
    <property type="component" value="Unassembled WGS sequence"/>
</dbReference>
<evidence type="ECO:0000256" key="7">
    <source>
        <dbReference type="ARBA" id="ARBA00023136"/>
    </source>
</evidence>
<evidence type="ECO:0000256" key="9">
    <source>
        <dbReference type="SAM" id="Phobius"/>
    </source>
</evidence>
<gene>
    <name evidence="10" type="ORF">MCOR_32303</name>
</gene>
<proteinExistence type="inferred from homology"/>
<dbReference type="InterPro" id="IPR034294">
    <property type="entry name" value="Aquaporin_transptr"/>
</dbReference>
<sequence length="281" mass="31131">MGIKDWLKKAKEELYSKQLWKSLRAEFFGSILYVIFGCGCTTNWTNDNIVKHFASVLSFGISNSILVKTLGPTSGGNFNPAVTISLLCTRYISLLRGLFYILVQIIGSICGAAILYGIIPSEIRHDLGVTKVHKNVDNVRAFGVEFLATFIVIFTYFSAMENKNNVLVSESVVCGLSISLSQLFAFNLTGASVNPARSFGPALINNSWDNHWIYWVGPILGGIFGGFTHEYTNKQSTDLQNYQTSLRQHVYSLQRKEDGASSNSIATELACDQEPTEELQI</sequence>
<dbReference type="PANTHER" id="PTHR19139:SF199">
    <property type="entry name" value="MIP17260P"/>
    <property type="match status" value="1"/>
</dbReference>
<dbReference type="AlphaFoldDB" id="A0A6J8CN70"/>
<dbReference type="InterPro" id="IPR000425">
    <property type="entry name" value="MIP"/>
</dbReference>
<comment type="similarity">
    <text evidence="2 8">Belongs to the MIP/aquaporin (TC 1.A.8) family.</text>
</comment>
<dbReference type="Gene3D" id="1.20.1080.10">
    <property type="entry name" value="Glycerol uptake facilitator protein"/>
    <property type="match status" value="1"/>
</dbReference>
<feature type="transmembrane region" description="Helical" evidence="9">
    <location>
        <begin position="171"/>
        <end position="192"/>
    </location>
</feature>
<dbReference type="PRINTS" id="PR00783">
    <property type="entry name" value="MINTRINSICP"/>
</dbReference>
<dbReference type="SUPFAM" id="SSF81338">
    <property type="entry name" value="Aquaporin-like"/>
    <property type="match status" value="1"/>
</dbReference>
<evidence type="ECO:0000256" key="6">
    <source>
        <dbReference type="ARBA" id="ARBA00022989"/>
    </source>
</evidence>
<keyword evidence="3 8" id="KW-0813">Transport</keyword>
<keyword evidence="4" id="KW-1003">Cell membrane</keyword>
<evidence type="ECO:0000256" key="4">
    <source>
        <dbReference type="ARBA" id="ARBA00022475"/>
    </source>
</evidence>
<dbReference type="Pfam" id="PF00230">
    <property type="entry name" value="MIP"/>
    <property type="match status" value="1"/>
</dbReference>
<dbReference type="InterPro" id="IPR023271">
    <property type="entry name" value="Aquaporin-like"/>
</dbReference>
<feature type="transmembrane region" description="Helical" evidence="9">
    <location>
        <begin position="212"/>
        <end position="231"/>
    </location>
</feature>
<feature type="transmembrane region" description="Helical" evidence="9">
    <location>
        <begin position="98"/>
        <end position="119"/>
    </location>
</feature>
<keyword evidence="5 8" id="KW-0812">Transmembrane</keyword>
<name>A0A6J8CN70_MYTCO</name>
<dbReference type="PANTHER" id="PTHR19139">
    <property type="entry name" value="AQUAPORIN TRANSPORTER"/>
    <property type="match status" value="1"/>
</dbReference>
<keyword evidence="6 9" id="KW-1133">Transmembrane helix</keyword>
<evidence type="ECO:0000256" key="8">
    <source>
        <dbReference type="RuleBase" id="RU000477"/>
    </source>
</evidence>
<evidence type="ECO:0000256" key="2">
    <source>
        <dbReference type="ARBA" id="ARBA00006175"/>
    </source>
</evidence>
<evidence type="ECO:0000313" key="10">
    <source>
        <dbReference type="EMBL" id="CAC5397898.1"/>
    </source>
</evidence>
<dbReference type="GO" id="GO:0005886">
    <property type="term" value="C:plasma membrane"/>
    <property type="evidence" value="ECO:0007669"/>
    <property type="project" value="UniProtKB-SubCell"/>
</dbReference>
<keyword evidence="7 9" id="KW-0472">Membrane</keyword>
<dbReference type="PROSITE" id="PS00221">
    <property type="entry name" value="MIP"/>
    <property type="match status" value="1"/>
</dbReference>
<comment type="subcellular location">
    <subcellularLocation>
        <location evidence="1">Cell membrane</location>
        <topology evidence="1">Multi-pass membrane protein</topology>
    </subcellularLocation>
</comment>
<dbReference type="NCBIfam" id="TIGR00861">
    <property type="entry name" value="MIP"/>
    <property type="match status" value="1"/>
</dbReference>
<reference evidence="10 11" key="1">
    <citation type="submission" date="2020-06" db="EMBL/GenBank/DDBJ databases">
        <authorList>
            <person name="Li R."/>
            <person name="Bekaert M."/>
        </authorList>
    </citation>
    <scope>NUCLEOTIDE SEQUENCE [LARGE SCALE GENOMIC DNA]</scope>
    <source>
        <strain evidence="11">wild</strain>
    </source>
</reference>
<dbReference type="InterPro" id="IPR022357">
    <property type="entry name" value="MIP_CS"/>
</dbReference>
<keyword evidence="11" id="KW-1185">Reference proteome</keyword>
<feature type="transmembrane region" description="Helical" evidence="9">
    <location>
        <begin position="139"/>
        <end position="159"/>
    </location>
</feature>
<evidence type="ECO:0000256" key="3">
    <source>
        <dbReference type="ARBA" id="ARBA00022448"/>
    </source>
</evidence>
<dbReference type="OrthoDB" id="3222at2759"/>
<protein>
    <submittedName>
        <fullName evidence="10">AQP4</fullName>
    </submittedName>
</protein>
<evidence type="ECO:0000256" key="5">
    <source>
        <dbReference type="ARBA" id="ARBA00022692"/>
    </source>
</evidence>
<dbReference type="EMBL" id="CACVKT020005775">
    <property type="protein sequence ID" value="CAC5397898.1"/>
    <property type="molecule type" value="Genomic_DNA"/>
</dbReference>
<evidence type="ECO:0000256" key="1">
    <source>
        <dbReference type="ARBA" id="ARBA00004651"/>
    </source>
</evidence>
<accession>A0A6J8CN70</accession>
<organism evidence="10 11">
    <name type="scientific">Mytilus coruscus</name>
    <name type="common">Sea mussel</name>
    <dbReference type="NCBI Taxonomy" id="42192"/>
    <lineage>
        <taxon>Eukaryota</taxon>
        <taxon>Metazoa</taxon>
        <taxon>Spiralia</taxon>
        <taxon>Lophotrochozoa</taxon>
        <taxon>Mollusca</taxon>
        <taxon>Bivalvia</taxon>
        <taxon>Autobranchia</taxon>
        <taxon>Pteriomorphia</taxon>
        <taxon>Mytilida</taxon>
        <taxon>Mytiloidea</taxon>
        <taxon>Mytilidae</taxon>
        <taxon>Mytilinae</taxon>
        <taxon>Mytilus</taxon>
    </lineage>
</organism>
<evidence type="ECO:0000313" key="11">
    <source>
        <dbReference type="Proteomes" id="UP000507470"/>
    </source>
</evidence>
<dbReference type="GO" id="GO:0015250">
    <property type="term" value="F:water channel activity"/>
    <property type="evidence" value="ECO:0007669"/>
    <property type="project" value="TreeGrafter"/>
</dbReference>